<keyword evidence="1" id="KW-0862">Zinc</keyword>
<dbReference type="PROSITE" id="PS50158">
    <property type="entry name" value="ZF_CCHC"/>
    <property type="match status" value="1"/>
</dbReference>
<feature type="region of interest" description="Disordered" evidence="3">
    <location>
        <begin position="676"/>
        <end position="785"/>
    </location>
</feature>
<dbReference type="InterPro" id="IPR036875">
    <property type="entry name" value="Znf_CCHC_sf"/>
</dbReference>
<dbReference type="GO" id="GO:0008270">
    <property type="term" value="F:zinc ion binding"/>
    <property type="evidence" value="ECO:0007669"/>
    <property type="project" value="UniProtKB-KW"/>
</dbReference>
<reference evidence="5" key="1">
    <citation type="journal article" date="2019" name="Sci. Rep.">
        <title>Draft genome of Tanacetum cinerariifolium, the natural source of mosquito coil.</title>
        <authorList>
            <person name="Yamashiro T."/>
            <person name="Shiraishi A."/>
            <person name="Satake H."/>
            <person name="Nakayama K."/>
        </authorList>
    </citation>
    <scope>NUCLEOTIDE SEQUENCE</scope>
</reference>
<evidence type="ECO:0000259" key="4">
    <source>
        <dbReference type="PROSITE" id="PS50158"/>
    </source>
</evidence>
<sequence>MTSLADKAILSGADNRPPMLEKDMYDSWKSRMELYMSNRQHGRMILESVENGPLLWPTVEENKVTRPKKYSKLSAMEAIQADCDVKTTNIILQRLPPEFYALYGLPYHSSHYASQAQSSTPLSITYPSNNFQSTVHHNVYNLSSSIPQVEYAPSVHQQFDFSHPDTGKQRIIVCYNCKGEGHMSKQCTKPKRKRYEAWFKDKYVVTNNAAYQAEDLDAYDSNYDEINSAKISLMANLSHCGSDNLANVHNLDNVTNNVMDQDVQAMLISEQSNIMNQSETKITSDSNIIPYSLYMNECQYATAQNSNSHAQQDDLILSVIKKLKTQVVNCTKINQDNKNVNEILTAELERYKDQKEESRNIDRELALEKQLEPMLYDGSVIQKTNAIVIRDSKETLMLEDESRSKMLQKQKDPMITMDMTIDQQVALDEALVPHTRRLRIRRRNVRLQSNISSKEFWVTTTVHHHSIRFKMDNKKHIVNLKYFREMLLICPRLPGQTFDEPPFEEEILAFLRFLGHNGEIRRLTDVKHKDTKKSNEIYYPRFTKVIIHHFMSKDPLIPRRNKVKWHYVRDDQMFTTIKLVSRHQNTHQFGAMLPIELTNADIRKSEAYQEYYVVATGVTPPKTKASVRKTKSSSDTTITPLPTAAAGTRLFTSAKGKQPATISKVKSLTALSEVLDVPTEEYDEEISWKSSDEGDDGDDDEEGSDEQDDDDAQNDDDDQDDADEEGEEFIHPRVSVHDEKETRDEESFNPILKTPKKTDNDGNGKENLGLNVGREEGQDEEDDEDELYRDVNINLEGRGVQMADVNTTQEVEDSHVTLTLVNPNGQQQSSSVSS</sequence>
<evidence type="ECO:0000256" key="2">
    <source>
        <dbReference type="SAM" id="Coils"/>
    </source>
</evidence>
<keyword evidence="2" id="KW-0175">Coiled coil</keyword>
<dbReference type="Pfam" id="PF00098">
    <property type="entry name" value="zf-CCHC"/>
    <property type="match status" value="1"/>
</dbReference>
<feature type="compositionally biased region" description="Basic and acidic residues" evidence="3">
    <location>
        <begin position="728"/>
        <end position="746"/>
    </location>
</feature>
<protein>
    <recommendedName>
        <fullName evidence="4">CCHC-type domain-containing protein</fullName>
    </recommendedName>
</protein>
<gene>
    <name evidence="5" type="ORF">Tci_014059</name>
</gene>
<keyword evidence="1" id="KW-0479">Metal-binding</keyword>
<dbReference type="EMBL" id="BKCJ010001523">
    <property type="protein sequence ID" value="GEU42081.1"/>
    <property type="molecule type" value="Genomic_DNA"/>
</dbReference>
<evidence type="ECO:0000256" key="3">
    <source>
        <dbReference type="SAM" id="MobiDB-lite"/>
    </source>
</evidence>
<evidence type="ECO:0000256" key="1">
    <source>
        <dbReference type="PROSITE-ProRule" id="PRU00047"/>
    </source>
</evidence>
<proteinExistence type="predicted"/>
<feature type="region of interest" description="Disordered" evidence="3">
    <location>
        <begin position="622"/>
        <end position="641"/>
    </location>
</feature>
<evidence type="ECO:0000313" key="5">
    <source>
        <dbReference type="EMBL" id="GEU42081.1"/>
    </source>
</evidence>
<dbReference type="SUPFAM" id="SSF57756">
    <property type="entry name" value="Retrovirus zinc finger-like domains"/>
    <property type="match status" value="1"/>
</dbReference>
<dbReference type="InterPro" id="IPR001878">
    <property type="entry name" value="Znf_CCHC"/>
</dbReference>
<organism evidence="5">
    <name type="scientific">Tanacetum cinerariifolium</name>
    <name type="common">Dalmatian daisy</name>
    <name type="synonym">Chrysanthemum cinerariifolium</name>
    <dbReference type="NCBI Taxonomy" id="118510"/>
    <lineage>
        <taxon>Eukaryota</taxon>
        <taxon>Viridiplantae</taxon>
        <taxon>Streptophyta</taxon>
        <taxon>Embryophyta</taxon>
        <taxon>Tracheophyta</taxon>
        <taxon>Spermatophyta</taxon>
        <taxon>Magnoliopsida</taxon>
        <taxon>eudicotyledons</taxon>
        <taxon>Gunneridae</taxon>
        <taxon>Pentapetalae</taxon>
        <taxon>asterids</taxon>
        <taxon>campanulids</taxon>
        <taxon>Asterales</taxon>
        <taxon>Asteraceae</taxon>
        <taxon>Asteroideae</taxon>
        <taxon>Anthemideae</taxon>
        <taxon>Anthemidinae</taxon>
        <taxon>Tanacetum</taxon>
    </lineage>
</organism>
<keyword evidence="1" id="KW-0863">Zinc-finger</keyword>
<feature type="coiled-coil region" evidence="2">
    <location>
        <begin position="334"/>
        <end position="361"/>
    </location>
</feature>
<dbReference type="SMART" id="SM00343">
    <property type="entry name" value="ZnF_C2HC"/>
    <property type="match status" value="1"/>
</dbReference>
<feature type="compositionally biased region" description="Acidic residues" evidence="3">
    <location>
        <begin position="693"/>
        <end position="727"/>
    </location>
</feature>
<comment type="caution">
    <text evidence="5">The sequence shown here is derived from an EMBL/GenBank/DDBJ whole genome shotgun (WGS) entry which is preliminary data.</text>
</comment>
<dbReference type="Gene3D" id="4.10.60.10">
    <property type="entry name" value="Zinc finger, CCHC-type"/>
    <property type="match status" value="1"/>
</dbReference>
<accession>A0A6L2JY95</accession>
<dbReference type="GO" id="GO:0003676">
    <property type="term" value="F:nucleic acid binding"/>
    <property type="evidence" value="ECO:0007669"/>
    <property type="project" value="InterPro"/>
</dbReference>
<dbReference type="AlphaFoldDB" id="A0A6L2JY95"/>
<name>A0A6L2JY95_TANCI</name>
<feature type="domain" description="CCHC-type" evidence="4">
    <location>
        <begin position="174"/>
        <end position="189"/>
    </location>
</feature>